<dbReference type="FunFam" id="3.60.20.30:FF:000005">
    <property type="entry name" value="N(4)-(Beta-N-acetylglucosaminyl)-L-asparaginase"/>
    <property type="match status" value="1"/>
</dbReference>
<proteinExistence type="predicted"/>
<dbReference type="KEGG" id="fte:Fluta_3411"/>
<dbReference type="Pfam" id="PF01112">
    <property type="entry name" value="Asparaginase_2"/>
    <property type="match status" value="1"/>
</dbReference>
<evidence type="ECO:0000313" key="5">
    <source>
        <dbReference type="Proteomes" id="UP000007463"/>
    </source>
</evidence>
<dbReference type="PANTHER" id="PTHR10188">
    <property type="entry name" value="L-ASPARAGINASE"/>
    <property type="match status" value="1"/>
</dbReference>
<feature type="binding site" evidence="2">
    <location>
        <begin position="242"/>
        <end position="245"/>
    </location>
    <ligand>
        <name>substrate</name>
    </ligand>
</feature>
<dbReference type="RefSeq" id="WP_013688150.1">
    <property type="nucleotide sequence ID" value="NC_015321.1"/>
</dbReference>
<dbReference type="InterPro" id="IPR029055">
    <property type="entry name" value="Ntn_hydrolases_N"/>
</dbReference>
<dbReference type="EC" id="3.5.1.1" evidence="4"/>
<protein>
    <submittedName>
        <fullName evidence="4">Asparaginase</fullName>
        <ecNumber evidence="4">3.5.1.1</ecNumber>
    </submittedName>
</protein>
<dbReference type="STRING" id="755732.Fluta_3411"/>
<dbReference type="SUPFAM" id="SSF56235">
    <property type="entry name" value="N-terminal nucleophile aminohydrolases (Ntn hydrolases)"/>
    <property type="match status" value="1"/>
</dbReference>
<evidence type="ECO:0000256" key="3">
    <source>
        <dbReference type="PIRSR" id="PIRSR600246-3"/>
    </source>
</evidence>
<feature type="active site" description="Nucleophile" evidence="1">
    <location>
        <position position="191"/>
    </location>
</feature>
<dbReference type="Proteomes" id="UP000007463">
    <property type="component" value="Chromosome"/>
</dbReference>
<gene>
    <name evidence="4" type="ordered locus">Fluta_3411</name>
</gene>
<dbReference type="AlphaFoldDB" id="F2IBQ7"/>
<evidence type="ECO:0000313" key="4">
    <source>
        <dbReference type="EMBL" id="AEA45383.1"/>
    </source>
</evidence>
<sequence precursor="true">MERRSFVKLGAVGLAASIVKPSFASEEPISEPSFSHYTGEAKMISTWSHGQDANRAGWLKLEAGGSSLDAVEAGARHTESDVTNRSVGIGGMPDREGHVTLDACIMDWESNCGSVGCLEGIAHPISVAKHIMQNTPHVMLVGAGAKKYALKNKFETIKTPLPEVKKEWEKWKKEQAEIAKKPAINHENHDTIGLLAIDSQGRISGACTTSGWAYKLPGRLGDSPIIGSGLFVDQEVGGAVATGLGESIIRISGSHAVVELMRQGKSPEQACKEIVERLIRKHKDMSGLQCAFIAINTKGEVGGFSVYNGFNYALKTANKDEMIDTPFDRKW</sequence>
<reference evidence="5" key="2">
    <citation type="submission" date="2011-02" db="EMBL/GenBank/DDBJ databases">
        <title>The complete genome of Fluviicola taffensis DSM 16823.</title>
        <authorList>
            <consortium name="US DOE Joint Genome Institute (JGI-PGF)"/>
            <person name="Lucas S."/>
            <person name="Copeland A."/>
            <person name="Lapidus A."/>
            <person name="Bruce D."/>
            <person name="Goodwin L."/>
            <person name="Pitluck S."/>
            <person name="Kyrpides N."/>
            <person name="Mavromatis K."/>
            <person name="Ivanova N."/>
            <person name="Mikhailova N."/>
            <person name="Pagani I."/>
            <person name="Chertkov O."/>
            <person name="Detter J.C."/>
            <person name="Han C."/>
            <person name="Tapia R."/>
            <person name="Land M."/>
            <person name="Hauser L."/>
            <person name="Markowitz V."/>
            <person name="Cheng J.-F."/>
            <person name="Hugenholtz P."/>
            <person name="Woyke T."/>
            <person name="Wu D."/>
            <person name="Tindall B."/>
            <person name="Pomrenke H.G."/>
            <person name="Brambilla E."/>
            <person name="Klenk H.-P."/>
            <person name="Eisen J.A."/>
        </authorList>
    </citation>
    <scope>NUCLEOTIDE SEQUENCE [LARGE SCALE GENOMIC DNA]</scope>
    <source>
        <strain evidence="5">DSM 16823 / RW262 / RW262</strain>
    </source>
</reference>
<dbReference type="PANTHER" id="PTHR10188:SF6">
    <property type="entry name" value="N(4)-(BETA-N-ACETYLGLUCOSAMINYL)-L-ASPARAGINASE"/>
    <property type="match status" value="1"/>
</dbReference>
<evidence type="ECO:0000256" key="2">
    <source>
        <dbReference type="PIRSR" id="PIRSR600246-2"/>
    </source>
</evidence>
<dbReference type="InterPro" id="IPR000246">
    <property type="entry name" value="Peptidase_T2"/>
</dbReference>
<dbReference type="CDD" id="cd04513">
    <property type="entry name" value="Glycosylasparaginase"/>
    <property type="match status" value="1"/>
</dbReference>
<feature type="binding site" evidence="2">
    <location>
        <begin position="219"/>
        <end position="222"/>
    </location>
    <ligand>
        <name>substrate</name>
    </ligand>
</feature>
<dbReference type="EMBL" id="CP002542">
    <property type="protein sequence ID" value="AEA45383.1"/>
    <property type="molecule type" value="Genomic_DNA"/>
</dbReference>
<dbReference type="OrthoDB" id="9780217at2"/>
<dbReference type="GO" id="GO:0005737">
    <property type="term" value="C:cytoplasm"/>
    <property type="evidence" value="ECO:0007669"/>
    <property type="project" value="TreeGrafter"/>
</dbReference>
<dbReference type="GO" id="GO:0004067">
    <property type="term" value="F:asparaginase activity"/>
    <property type="evidence" value="ECO:0007669"/>
    <property type="project" value="UniProtKB-EC"/>
</dbReference>
<name>F2IBQ7_FLUTR</name>
<organism evidence="4 5">
    <name type="scientific">Fluviicola taffensis (strain DSM 16823 / NCIMB 13979 / RW262)</name>
    <dbReference type="NCBI Taxonomy" id="755732"/>
    <lineage>
        <taxon>Bacteria</taxon>
        <taxon>Pseudomonadati</taxon>
        <taxon>Bacteroidota</taxon>
        <taxon>Flavobacteriia</taxon>
        <taxon>Flavobacteriales</taxon>
        <taxon>Crocinitomicaceae</taxon>
        <taxon>Fluviicola</taxon>
    </lineage>
</organism>
<keyword evidence="4" id="KW-0378">Hydrolase</keyword>
<accession>F2IBQ7</accession>
<keyword evidence="5" id="KW-1185">Reference proteome</keyword>
<reference evidence="4 5" key="1">
    <citation type="journal article" date="2011" name="Stand. Genomic Sci.">
        <title>Complete genome sequence of the gliding freshwater bacterium Fluviicola taffensis type strain (RW262).</title>
        <authorList>
            <person name="Woyke T."/>
            <person name="Chertkov O."/>
            <person name="Lapidus A."/>
            <person name="Nolan M."/>
            <person name="Lucas S."/>
            <person name="Del Rio T.G."/>
            <person name="Tice H."/>
            <person name="Cheng J.F."/>
            <person name="Tapia R."/>
            <person name="Han C."/>
            <person name="Goodwin L."/>
            <person name="Pitluck S."/>
            <person name="Liolios K."/>
            <person name="Pagani I."/>
            <person name="Ivanova N."/>
            <person name="Huntemann M."/>
            <person name="Mavromatis K."/>
            <person name="Mikhailova N."/>
            <person name="Pati A."/>
            <person name="Chen A."/>
            <person name="Palaniappan K."/>
            <person name="Land M."/>
            <person name="Hauser L."/>
            <person name="Brambilla E.M."/>
            <person name="Rohde M."/>
            <person name="Mwirichia R."/>
            <person name="Sikorski J."/>
            <person name="Tindall B.J."/>
            <person name="Goker M."/>
            <person name="Bristow J."/>
            <person name="Eisen J.A."/>
            <person name="Markowitz V."/>
            <person name="Hugenholtz P."/>
            <person name="Klenk H.P."/>
            <person name="Kyrpides N.C."/>
        </authorList>
    </citation>
    <scope>NUCLEOTIDE SEQUENCE [LARGE SCALE GENOMIC DNA]</scope>
    <source>
        <strain evidence="5">DSM 16823 / RW262 / RW262</strain>
    </source>
</reference>
<feature type="site" description="Cleavage; by autolysis" evidence="3">
    <location>
        <begin position="190"/>
        <end position="191"/>
    </location>
</feature>
<dbReference type="HOGENOM" id="CLU_021603_0_1_10"/>
<evidence type="ECO:0000256" key="1">
    <source>
        <dbReference type="PIRSR" id="PIRSR600246-1"/>
    </source>
</evidence>
<dbReference type="eggNOG" id="COG1446">
    <property type="taxonomic scope" value="Bacteria"/>
</dbReference>
<dbReference type="Gene3D" id="3.60.20.30">
    <property type="entry name" value="(Glycosyl)asparaginase"/>
    <property type="match status" value="1"/>
</dbReference>